<feature type="compositionally biased region" description="Low complexity" evidence="1">
    <location>
        <begin position="935"/>
        <end position="959"/>
    </location>
</feature>
<dbReference type="EMBL" id="JACEFO010002331">
    <property type="protein sequence ID" value="KAF8665244.1"/>
    <property type="molecule type" value="Genomic_DNA"/>
</dbReference>
<feature type="region of interest" description="Disordered" evidence="1">
    <location>
        <begin position="282"/>
        <end position="303"/>
    </location>
</feature>
<gene>
    <name evidence="4" type="ORF">HU200_054140</name>
</gene>
<sequence>MATTRWPSSATWARRLQSVAEQGCSREKDALFPSLPSSSSPRFCSPIFSPYSTSSSPILPVAPHPTWHHVVAPHHQLWGIRNRRHLFIQYFLFVAALLRKRRIPHWFRFLVWLAYKGCDAVVIYALATLFNIHKKDEVGMASAHIDTLWAPILLMHLGGQDGITAYGIEDNENWRRYLLISVSQITVAIYVFRKSWWWSDDRKLLGAAMILLFIPGILKCLEKPWALKNATMTSIMNSPDSRLQATLKTDNKVPKDTGTHSIKKPLSVDKYVQEAARSIQEARAKDDMKGAQDSMHTPITNNTEDVKGKHVKEAPLNVRDLQKRVGDKPYHLFADLGHPYSVRLKNLQEVMAPPKARDMAHGLVRSSLSKAFDRLYTKHNKRRSLAGLLRAAAAVLLTFTAIGLFHESHLKKTYNHDDVIITYILLCCTATLELVSACLFLFFLGSGRLTSLDDQMSQYNIIDYLARNKNYQSFWSLMSRLGYKDQLDRVWCTEPPEPSAGITELVYDHVIRGWTEYMDEAYEPIVVRDKDNEWDWDFIHTAVGAYRRFNDSRGQRTLEWEKCQEMEEVWWLSLRPMSQLEEKSPKMEAIRSSLRMPFDESVLLWHLATEFCYFEHVGTGSDATRHSRVISNYMAYLLLVNPEMLMPGARRSLFTAAYSELEPSGYVVELEPVETMLESPPKTKDEMARKIIQNVKSTIGSDDHVHRAWELAHELMELAREVAEEKEKDLRKEKAAGQENKQGEETEKGEEGEEEEDEEIKKEKPYMKVKVKEEQLMIKAKKAGDDKMWAVIQGVWVEMLCFSAGRCRGYLHAKSLGQGGEYLSYVWLLLNYMGMETMPEKMQRPELPMRGDVGGLVKSKSEEKTAKETNKGDGDKKPEEAKKKTQGEDTKQAQAVAPAAATATTSATCLENAERGGEEELIEMENEPEGGRKQAQATAGANATTSAAAVAPITGDDNV</sequence>
<feature type="transmembrane region" description="Helical" evidence="2">
    <location>
        <begin position="420"/>
        <end position="444"/>
    </location>
</feature>
<organism evidence="4 5">
    <name type="scientific">Digitaria exilis</name>
    <dbReference type="NCBI Taxonomy" id="1010633"/>
    <lineage>
        <taxon>Eukaryota</taxon>
        <taxon>Viridiplantae</taxon>
        <taxon>Streptophyta</taxon>
        <taxon>Embryophyta</taxon>
        <taxon>Tracheophyta</taxon>
        <taxon>Spermatophyta</taxon>
        <taxon>Magnoliopsida</taxon>
        <taxon>Liliopsida</taxon>
        <taxon>Poales</taxon>
        <taxon>Poaceae</taxon>
        <taxon>PACMAD clade</taxon>
        <taxon>Panicoideae</taxon>
        <taxon>Panicodae</taxon>
        <taxon>Paniceae</taxon>
        <taxon>Anthephorinae</taxon>
        <taxon>Digitaria</taxon>
    </lineage>
</organism>
<name>A0A835AVU7_9POAL</name>
<comment type="caution">
    <text evidence="4">The sequence shown here is derived from an EMBL/GenBank/DDBJ whole genome shotgun (WGS) entry which is preliminary data.</text>
</comment>
<keyword evidence="2" id="KW-1133">Transmembrane helix</keyword>
<keyword evidence="2" id="KW-0812">Transmembrane</keyword>
<evidence type="ECO:0000259" key="3">
    <source>
        <dbReference type="Pfam" id="PF13968"/>
    </source>
</evidence>
<feature type="transmembrane region" description="Helical" evidence="2">
    <location>
        <begin position="109"/>
        <end position="132"/>
    </location>
</feature>
<feature type="transmembrane region" description="Helical" evidence="2">
    <location>
        <begin position="204"/>
        <end position="221"/>
    </location>
</feature>
<dbReference type="Pfam" id="PF04578">
    <property type="entry name" value="DUF594"/>
    <property type="match status" value="1"/>
</dbReference>
<feature type="domain" description="DUF4220" evidence="3">
    <location>
        <begin position="112"/>
        <end position="442"/>
    </location>
</feature>
<dbReference type="OrthoDB" id="1689146at2759"/>
<dbReference type="InterPro" id="IPR007658">
    <property type="entry name" value="DUF594"/>
</dbReference>
<proteinExistence type="predicted"/>
<feature type="compositionally biased region" description="Basic and acidic residues" evidence="1">
    <location>
        <begin position="859"/>
        <end position="891"/>
    </location>
</feature>
<dbReference type="PANTHER" id="PTHR31325">
    <property type="entry name" value="OS01G0798800 PROTEIN-RELATED"/>
    <property type="match status" value="1"/>
</dbReference>
<evidence type="ECO:0000256" key="2">
    <source>
        <dbReference type="SAM" id="Phobius"/>
    </source>
</evidence>
<feature type="region of interest" description="Disordered" evidence="1">
    <location>
        <begin position="843"/>
        <end position="959"/>
    </location>
</feature>
<reference evidence="4" key="1">
    <citation type="submission" date="2020-07" db="EMBL/GenBank/DDBJ databases">
        <title>Genome sequence and genetic diversity analysis of an under-domesticated orphan crop, white fonio (Digitaria exilis).</title>
        <authorList>
            <person name="Bennetzen J.L."/>
            <person name="Chen S."/>
            <person name="Ma X."/>
            <person name="Wang X."/>
            <person name="Yssel A.E.J."/>
            <person name="Chaluvadi S.R."/>
            <person name="Johnson M."/>
            <person name="Gangashetty P."/>
            <person name="Hamidou F."/>
            <person name="Sanogo M.D."/>
            <person name="Zwaenepoel A."/>
            <person name="Wallace J."/>
            <person name="Van De Peer Y."/>
            <person name="Van Deynze A."/>
        </authorList>
    </citation>
    <scope>NUCLEOTIDE SEQUENCE</scope>
    <source>
        <tissue evidence="4">Leaves</tissue>
    </source>
</reference>
<feature type="compositionally biased region" description="Acidic residues" evidence="1">
    <location>
        <begin position="919"/>
        <end position="928"/>
    </location>
</feature>
<feature type="compositionally biased region" description="Polar residues" evidence="1">
    <location>
        <begin position="294"/>
        <end position="303"/>
    </location>
</feature>
<evidence type="ECO:0000256" key="1">
    <source>
        <dbReference type="SAM" id="MobiDB-lite"/>
    </source>
</evidence>
<dbReference type="Pfam" id="PF13968">
    <property type="entry name" value="DUF4220"/>
    <property type="match status" value="1"/>
</dbReference>
<keyword evidence="5" id="KW-1185">Reference proteome</keyword>
<feature type="compositionally biased region" description="Basic and acidic residues" evidence="1">
    <location>
        <begin position="727"/>
        <end position="746"/>
    </location>
</feature>
<accession>A0A835AVU7</accession>
<feature type="compositionally biased region" description="Acidic residues" evidence="1">
    <location>
        <begin position="747"/>
        <end position="758"/>
    </location>
</feature>
<feature type="region of interest" description="Disordered" evidence="1">
    <location>
        <begin position="727"/>
        <end position="761"/>
    </location>
</feature>
<feature type="compositionally biased region" description="Low complexity" evidence="1">
    <location>
        <begin position="893"/>
        <end position="908"/>
    </location>
</feature>
<protein>
    <recommendedName>
        <fullName evidence="3">DUF4220 domain-containing protein</fullName>
    </recommendedName>
</protein>
<evidence type="ECO:0000313" key="5">
    <source>
        <dbReference type="Proteomes" id="UP000636709"/>
    </source>
</evidence>
<keyword evidence="2" id="KW-0472">Membrane</keyword>
<evidence type="ECO:0000313" key="4">
    <source>
        <dbReference type="EMBL" id="KAF8665244.1"/>
    </source>
</evidence>
<dbReference type="Proteomes" id="UP000636709">
    <property type="component" value="Unassembled WGS sequence"/>
</dbReference>
<feature type="transmembrane region" description="Helical" evidence="2">
    <location>
        <begin position="384"/>
        <end position="405"/>
    </location>
</feature>
<dbReference type="InterPro" id="IPR025315">
    <property type="entry name" value="DUF4220"/>
</dbReference>
<dbReference type="AlphaFoldDB" id="A0A835AVU7"/>